<dbReference type="GO" id="GO:0005829">
    <property type="term" value="C:cytosol"/>
    <property type="evidence" value="ECO:0007669"/>
    <property type="project" value="TreeGrafter"/>
</dbReference>
<dbReference type="PANTHER" id="PTHR43434">
    <property type="entry name" value="PHOSPHOGLYCOLATE PHOSPHATASE"/>
    <property type="match status" value="1"/>
</dbReference>
<dbReference type="GO" id="GO:0008967">
    <property type="term" value="F:phosphoglycolate phosphatase activity"/>
    <property type="evidence" value="ECO:0007669"/>
    <property type="project" value="UniProtKB-EC"/>
</dbReference>
<dbReference type="EMBL" id="AP028679">
    <property type="protein sequence ID" value="BEQ16412.1"/>
    <property type="molecule type" value="Genomic_DNA"/>
</dbReference>
<dbReference type="KEGG" id="dmp:FAK_34780"/>
<comment type="pathway">
    <text evidence="2">Organic acid metabolism; glycolate biosynthesis; glycolate from 2-phosphoglycolate: step 1/1.</text>
</comment>
<dbReference type="RefSeq" id="WP_338602192.1">
    <property type="nucleotide sequence ID" value="NZ_AP028679.1"/>
</dbReference>
<dbReference type="SFLD" id="SFLDG01129">
    <property type="entry name" value="C1.5:_HAD__Beta-PGM__Phosphata"/>
    <property type="match status" value="1"/>
</dbReference>
<dbReference type="InterPro" id="IPR023198">
    <property type="entry name" value="PGP-like_dom2"/>
</dbReference>
<evidence type="ECO:0000256" key="4">
    <source>
        <dbReference type="ARBA" id="ARBA00013078"/>
    </source>
</evidence>
<dbReference type="Gene3D" id="3.40.50.1000">
    <property type="entry name" value="HAD superfamily/HAD-like"/>
    <property type="match status" value="1"/>
</dbReference>
<evidence type="ECO:0000313" key="5">
    <source>
        <dbReference type="EMBL" id="BEQ16412.1"/>
    </source>
</evidence>
<dbReference type="InterPro" id="IPR023214">
    <property type="entry name" value="HAD_sf"/>
</dbReference>
<gene>
    <name evidence="5" type="ORF">FAK_34780</name>
</gene>
<evidence type="ECO:0000256" key="2">
    <source>
        <dbReference type="ARBA" id="ARBA00004818"/>
    </source>
</evidence>
<dbReference type="GO" id="GO:0006281">
    <property type="term" value="P:DNA repair"/>
    <property type="evidence" value="ECO:0007669"/>
    <property type="project" value="TreeGrafter"/>
</dbReference>
<evidence type="ECO:0000256" key="1">
    <source>
        <dbReference type="ARBA" id="ARBA00000830"/>
    </source>
</evidence>
<dbReference type="Pfam" id="PF00702">
    <property type="entry name" value="Hydrolase"/>
    <property type="match status" value="1"/>
</dbReference>
<dbReference type="InterPro" id="IPR036412">
    <property type="entry name" value="HAD-like_sf"/>
</dbReference>
<comment type="similarity">
    <text evidence="3">Belongs to the HAD-like hydrolase superfamily. CbbY/CbbZ/Gph/YieH family.</text>
</comment>
<keyword evidence="6" id="KW-1185">Reference proteome</keyword>
<dbReference type="Gene3D" id="1.10.150.240">
    <property type="entry name" value="Putative phosphatase, domain 2"/>
    <property type="match status" value="1"/>
</dbReference>
<dbReference type="EC" id="3.1.3.18" evidence="4"/>
<dbReference type="InterPro" id="IPR050155">
    <property type="entry name" value="HAD-like_hydrolase_sf"/>
</dbReference>
<organism evidence="5 6">
    <name type="scientific">Desulfoferula mesophila</name>
    <dbReference type="NCBI Taxonomy" id="3058419"/>
    <lineage>
        <taxon>Bacteria</taxon>
        <taxon>Pseudomonadati</taxon>
        <taxon>Thermodesulfobacteriota</taxon>
        <taxon>Desulfarculia</taxon>
        <taxon>Desulfarculales</taxon>
        <taxon>Desulfarculaceae</taxon>
        <taxon>Desulfoferula</taxon>
    </lineage>
</organism>
<name>A0AAU9F3G8_9BACT</name>
<sequence length="210" mass="22081">MNINGLIFDFDGTLAELNLDFGLMARRVEELARAEGFSGPWPSGYLLEALEVVSARLGDGFPGRAAQVIQAVELEAAGRAHLFPFTRPLLAQAKERGLSLGVVSRNCAAAIRLLLPEADRLDAFLPRERAPKPKPHPQQLWDACAVMGLEPGRAAMVGDHPTDMQAAVAAGCLAVGVTSGRVDEAGLRQAGAQVVLPDAGGILEALGKGL</sequence>
<dbReference type="SUPFAM" id="SSF56784">
    <property type="entry name" value="HAD-like"/>
    <property type="match status" value="1"/>
</dbReference>
<accession>A0AAU9F3G8</accession>
<protein>
    <recommendedName>
        <fullName evidence="4">phosphoglycolate phosphatase</fullName>
        <ecNumber evidence="4">3.1.3.18</ecNumber>
    </recommendedName>
</protein>
<dbReference type="Proteomes" id="UP001366166">
    <property type="component" value="Chromosome"/>
</dbReference>
<reference evidence="6" key="1">
    <citation type="journal article" date="2023" name="Arch. Microbiol.">
        <title>Desulfoferula mesophilus gen. nov. sp. nov., a mesophilic sulfate-reducing bacterium isolated from a brackish lake sediment.</title>
        <authorList>
            <person name="Watanabe T."/>
            <person name="Yabe T."/>
            <person name="Tsuji J.M."/>
            <person name="Fukui M."/>
        </authorList>
    </citation>
    <scope>NUCLEOTIDE SEQUENCE [LARGE SCALE GENOMIC DNA]</scope>
    <source>
        <strain evidence="6">12FAK</strain>
    </source>
</reference>
<evidence type="ECO:0000313" key="6">
    <source>
        <dbReference type="Proteomes" id="UP001366166"/>
    </source>
</evidence>
<evidence type="ECO:0000256" key="3">
    <source>
        <dbReference type="ARBA" id="ARBA00006171"/>
    </source>
</evidence>
<dbReference type="PANTHER" id="PTHR43434:SF1">
    <property type="entry name" value="PHOSPHOGLYCOLATE PHOSPHATASE"/>
    <property type="match status" value="1"/>
</dbReference>
<dbReference type="AlphaFoldDB" id="A0AAU9F3G8"/>
<comment type="catalytic activity">
    <reaction evidence="1">
        <text>2-phosphoglycolate + H2O = glycolate + phosphate</text>
        <dbReference type="Rhea" id="RHEA:14369"/>
        <dbReference type="ChEBI" id="CHEBI:15377"/>
        <dbReference type="ChEBI" id="CHEBI:29805"/>
        <dbReference type="ChEBI" id="CHEBI:43474"/>
        <dbReference type="ChEBI" id="CHEBI:58033"/>
        <dbReference type="EC" id="3.1.3.18"/>
    </reaction>
</comment>
<proteinExistence type="inferred from homology"/>
<dbReference type="SFLD" id="SFLDS00003">
    <property type="entry name" value="Haloacid_Dehalogenase"/>
    <property type="match status" value="1"/>
</dbReference>